<dbReference type="EMBL" id="FWFV01000002">
    <property type="protein sequence ID" value="SLN29293.1"/>
    <property type="molecule type" value="Genomic_DNA"/>
</dbReference>
<accession>A0A1Y5RZJ1</accession>
<name>A0A1Y5RZJ1_9RHOB</name>
<evidence type="ECO:0000313" key="4">
    <source>
        <dbReference type="Proteomes" id="UP000193870"/>
    </source>
</evidence>
<proteinExistence type="predicted"/>
<dbReference type="Proteomes" id="UP000193870">
    <property type="component" value="Unassembled WGS sequence"/>
</dbReference>
<evidence type="ECO:0000256" key="1">
    <source>
        <dbReference type="SAM" id="MobiDB-lite"/>
    </source>
</evidence>
<feature type="region of interest" description="Disordered" evidence="1">
    <location>
        <begin position="1"/>
        <end position="57"/>
    </location>
</feature>
<keyword evidence="2" id="KW-0812">Transmembrane</keyword>
<protein>
    <submittedName>
        <fullName evidence="3">Uncharacterized protein</fullName>
    </submittedName>
</protein>
<feature type="transmembrane region" description="Helical" evidence="2">
    <location>
        <begin position="89"/>
        <end position="109"/>
    </location>
</feature>
<organism evidence="3 4">
    <name type="scientific">Palleronia marisminoris</name>
    <dbReference type="NCBI Taxonomy" id="315423"/>
    <lineage>
        <taxon>Bacteria</taxon>
        <taxon>Pseudomonadati</taxon>
        <taxon>Pseudomonadota</taxon>
        <taxon>Alphaproteobacteria</taxon>
        <taxon>Rhodobacterales</taxon>
        <taxon>Roseobacteraceae</taxon>
        <taxon>Palleronia</taxon>
    </lineage>
</organism>
<reference evidence="3 4" key="1">
    <citation type="submission" date="2017-03" db="EMBL/GenBank/DDBJ databases">
        <authorList>
            <person name="Afonso C.L."/>
            <person name="Miller P.J."/>
            <person name="Scott M.A."/>
            <person name="Spackman E."/>
            <person name="Goraichik I."/>
            <person name="Dimitrov K.M."/>
            <person name="Suarez D.L."/>
            <person name="Swayne D.E."/>
        </authorList>
    </citation>
    <scope>NUCLEOTIDE SEQUENCE [LARGE SCALE GENOMIC DNA]</scope>
    <source>
        <strain evidence="3 4">CECT 7066</strain>
    </source>
</reference>
<keyword evidence="4" id="KW-1185">Reference proteome</keyword>
<dbReference type="AlphaFoldDB" id="A0A1Y5RZJ1"/>
<evidence type="ECO:0000313" key="3">
    <source>
        <dbReference type="EMBL" id="SLN29293.1"/>
    </source>
</evidence>
<keyword evidence="2" id="KW-0472">Membrane</keyword>
<sequence>MSSPNLERGLTVPHGPEPLPQAANHPHSPAAAIAAEPWGSQSAEPAHRSKQQPADAACTSCGTSIPGFETECAFCQRQKAAGSGSGGTLLHWVVLAITMSVLFGGGYLLSQ</sequence>
<gene>
    <name evidence="3" type="ORF">PAM7066_01182</name>
</gene>
<evidence type="ECO:0000256" key="2">
    <source>
        <dbReference type="SAM" id="Phobius"/>
    </source>
</evidence>
<keyword evidence="2" id="KW-1133">Transmembrane helix</keyword>
<dbReference type="RefSeq" id="WP_139214941.1">
    <property type="nucleotide sequence ID" value="NZ_FOPF01000002.1"/>
</dbReference>